<dbReference type="InterPro" id="IPR000719">
    <property type="entry name" value="Prot_kinase_dom"/>
</dbReference>
<dbReference type="CDD" id="cd13999">
    <property type="entry name" value="STKc_MAP3K-like"/>
    <property type="match status" value="1"/>
</dbReference>
<feature type="compositionally biased region" description="Basic and acidic residues" evidence="5">
    <location>
        <begin position="544"/>
        <end position="571"/>
    </location>
</feature>
<evidence type="ECO:0000313" key="7">
    <source>
        <dbReference type="EMBL" id="KAK8878096.1"/>
    </source>
</evidence>
<sequence>MFHVTNLPSSLGQWKRYFDQTFNIIEELIPVISFGQNKIEFLLANLYKFRSSYIADHQPAVSPKEASILFEFFKTCTAFISFISQYTSENVLDYFITHHVNYQYEELSQLWNAWSVQSSLLLIDSFTDMTQFNYLNYRDLKLIHKALLHLVRKSKISIPVENVLREKLDDILLILTLTSYKIDQNSPGIIHHSDFEYIKEIGRGAFATVMLAKYLPTGQEIAVKELKQVQLTKRNVVTLKRELDILLKLKHPNILRFIGVTVTPPFCIETAYINNGSLFDRLRSNNLLTPFEKQKIALCMARGLEYLDAMRFIHRDFKSQNVLLDNDCNAVICDFGISRQIGPKMTPEIGTAQWTAPEILAPSQTNYDTSADTYSFAIVMWELATKKLPFYNLRQTQVAASVLTKGLRPDFPDDDSIPYEMRKLIEQSWAQDPRQRPKMTQIRKSLQKCEAFFKGLCEEEEVIEAKNKSTSESRKDKSESKEYKDESNEDKSETNEDKSESNNNKTESKEDKSESSERKSESKDETNESDSDEKEKKKRKSKGSSKDSNADKEQSDDVSESKETSNRKQSEKSSSSHQNNYKEEFLKWVEETKGEHKRIMKIARDSAAREEALLLEKLHTLNPLDSSALKVIEQLYHIDYPLTLQLFEEILRLTNQTLSIPVQDAAFDVMRQILSRDDVTKVIEINKIVDELTTMMDTQPLFLITAIKIIAGKIKDIEEMVEKFLRMTQSHVTLEVIQALISKNKSKTSSDLLIHVFTTLHGQFSIAFFRFMMAMFGPRKEFLPYACQNIVYLSLFIKELAKLCETDVEYVKEMLSMPELKDEGRGALQQTLDMISVVFISPDSDIDEKMVSIIIKFIVQKCFEFQSQSPILPLLCICSSVESKREEIAQMDFVWRLIMAGITTSIDKHESTTVTNQAATGAISASPNSSKSKSKFISSFNFNNISNSNIITINHKSALILVENIPLCENQNIRIEIWNKLVQAFIKSHDPYSAHAISSLLKRSTEFDYNDLIPTILEGVRNENNRMFCLTSLKLSRALNADADKVLIDGNIFDFICLQIPKKDNVINKSIAKLLIKMVQTMDDEFPFTSDLFGTILIFLYDQETQFEVAKQFIVFLSNACKSQRILFFLQKRYFVKYIEQLPWRYENEAEVAEVIEYCVTCLTKFYPLPAEKA</sequence>
<keyword evidence="1" id="KW-0723">Serine/threonine-protein kinase</keyword>
<dbReference type="PROSITE" id="PS50011">
    <property type="entry name" value="PROTEIN_KINASE_DOM"/>
    <property type="match status" value="1"/>
</dbReference>
<keyword evidence="3 4" id="KW-0067">ATP-binding</keyword>
<dbReference type="InterPro" id="IPR011009">
    <property type="entry name" value="Kinase-like_dom_sf"/>
</dbReference>
<organism evidence="7 8">
    <name type="scientific">Tritrichomonas musculus</name>
    <dbReference type="NCBI Taxonomy" id="1915356"/>
    <lineage>
        <taxon>Eukaryota</taxon>
        <taxon>Metamonada</taxon>
        <taxon>Parabasalia</taxon>
        <taxon>Tritrichomonadida</taxon>
        <taxon>Tritrichomonadidae</taxon>
        <taxon>Tritrichomonas</taxon>
    </lineage>
</organism>
<evidence type="ECO:0000256" key="3">
    <source>
        <dbReference type="ARBA" id="ARBA00022840"/>
    </source>
</evidence>
<protein>
    <recommendedName>
        <fullName evidence="6">Protein kinase domain-containing protein</fullName>
    </recommendedName>
</protein>
<evidence type="ECO:0000256" key="1">
    <source>
        <dbReference type="ARBA" id="ARBA00022527"/>
    </source>
</evidence>
<dbReference type="Gene3D" id="1.10.510.10">
    <property type="entry name" value="Transferase(Phosphotransferase) domain 1"/>
    <property type="match status" value="1"/>
</dbReference>
<keyword evidence="2 4" id="KW-0547">Nucleotide-binding</keyword>
<dbReference type="InterPro" id="IPR001245">
    <property type="entry name" value="Ser-Thr/Tyr_kinase_cat_dom"/>
</dbReference>
<evidence type="ECO:0000256" key="5">
    <source>
        <dbReference type="SAM" id="MobiDB-lite"/>
    </source>
</evidence>
<feature type="region of interest" description="Disordered" evidence="5">
    <location>
        <begin position="463"/>
        <end position="579"/>
    </location>
</feature>
<accession>A0ABR2JKW7</accession>
<keyword evidence="1" id="KW-0808">Transferase</keyword>
<evidence type="ECO:0000313" key="8">
    <source>
        <dbReference type="Proteomes" id="UP001470230"/>
    </source>
</evidence>
<dbReference type="InterPro" id="IPR017441">
    <property type="entry name" value="Protein_kinase_ATP_BS"/>
</dbReference>
<dbReference type="PRINTS" id="PR00109">
    <property type="entry name" value="TYRKINASE"/>
</dbReference>
<dbReference type="PROSITE" id="PS00108">
    <property type="entry name" value="PROTEIN_KINASE_ST"/>
    <property type="match status" value="1"/>
</dbReference>
<reference evidence="7 8" key="1">
    <citation type="submission" date="2024-04" db="EMBL/GenBank/DDBJ databases">
        <title>Tritrichomonas musculus Genome.</title>
        <authorList>
            <person name="Alves-Ferreira E."/>
            <person name="Grigg M."/>
            <person name="Lorenzi H."/>
            <person name="Galac M."/>
        </authorList>
    </citation>
    <scope>NUCLEOTIDE SEQUENCE [LARGE SCALE GENOMIC DNA]</scope>
    <source>
        <strain evidence="7 8">EAF2021</strain>
    </source>
</reference>
<dbReference type="InterPro" id="IPR008271">
    <property type="entry name" value="Ser/Thr_kinase_AS"/>
</dbReference>
<dbReference type="Pfam" id="PF00069">
    <property type="entry name" value="Pkinase"/>
    <property type="match status" value="1"/>
</dbReference>
<feature type="domain" description="Protein kinase" evidence="6">
    <location>
        <begin position="195"/>
        <end position="453"/>
    </location>
</feature>
<dbReference type="PANTHER" id="PTHR23257">
    <property type="entry name" value="SERINE-THREONINE PROTEIN KINASE"/>
    <property type="match status" value="1"/>
</dbReference>
<comment type="caution">
    <text evidence="7">The sequence shown here is derived from an EMBL/GenBank/DDBJ whole genome shotgun (WGS) entry which is preliminary data.</text>
</comment>
<keyword evidence="8" id="KW-1185">Reference proteome</keyword>
<evidence type="ECO:0000259" key="6">
    <source>
        <dbReference type="PROSITE" id="PS50011"/>
    </source>
</evidence>
<feature type="binding site" evidence="4">
    <location>
        <position position="224"/>
    </location>
    <ligand>
        <name>ATP</name>
        <dbReference type="ChEBI" id="CHEBI:30616"/>
    </ligand>
</feature>
<dbReference type="Proteomes" id="UP001470230">
    <property type="component" value="Unassembled WGS sequence"/>
</dbReference>
<dbReference type="InterPro" id="IPR050167">
    <property type="entry name" value="Ser_Thr_protein_kinase"/>
</dbReference>
<name>A0ABR2JKW7_9EUKA</name>
<dbReference type="SUPFAM" id="SSF48371">
    <property type="entry name" value="ARM repeat"/>
    <property type="match status" value="1"/>
</dbReference>
<evidence type="ECO:0000256" key="4">
    <source>
        <dbReference type="PROSITE-ProRule" id="PRU10141"/>
    </source>
</evidence>
<evidence type="ECO:0000256" key="2">
    <source>
        <dbReference type="ARBA" id="ARBA00022741"/>
    </source>
</evidence>
<feature type="compositionally biased region" description="Basic and acidic residues" evidence="5">
    <location>
        <begin position="463"/>
        <end position="526"/>
    </location>
</feature>
<gene>
    <name evidence="7" type="ORF">M9Y10_004859</name>
</gene>
<dbReference type="PROSITE" id="PS00107">
    <property type="entry name" value="PROTEIN_KINASE_ATP"/>
    <property type="match status" value="1"/>
</dbReference>
<dbReference type="EMBL" id="JAPFFF010000011">
    <property type="protein sequence ID" value="KAK8878096.1"/>
    <property type="molecule type" value="Genomic_DNA"/>
</dbReference>
<dbReference type="SUPFAM" id="SSF56112">
    <property type="entry name" value="Protein kinase-like (PK-like)"/>
    <property type="match status" value="1"/>
</dbReference>
<keyword evidence="1" id="KW-0418">Kinase</keyword>
<dbReference type="InterPro" id="IPR016024">
    <property type="entry name" value="ARM-type_fold"/>
</dbReference>
<proteinExistence type="predicted"/>